<dbReference type="WBParaSite" id="Minc3s00168g06611">
    <property type="protein sequence ID" value="Minc3s00168g06611"/>
    <property type="gene ID" value="Minc3s00168g06611"/>
</dbReference>
<evidence type="ECO:0000313" key="1">
    <source>
        <dbReference type="Proteomes" id="UP000887563"/>
    </source>
</evidence>
<keyword evidence="1" id="KW-1185">Reference proteome</keyword>
<reference evidence="2" key="1">
    <citation type="submission" date="2022-11" db="UniProtKB">
        <authorList>
            <consortium name="WormBaseParasite"/>
        </authorList>
    </citation>
    <scope>IDENTIFICATION</scope>
</reference>
<dbReference type="AlphaFoldDB" id="A0A914KY13"/>
<sequence length="82" mass="9089">MYISKSQKNKIDFRSHSCSVALACDGNAAGFRLHITECGKAATRRCDASATTTAIIFVMKRILSFLCLYWHPCANTSCIVRL</sequence>
<name>A0A914KY13_MELIC</name>
<organism evidence="1 2">
    <name type="scientific">Meloidogyne incognita</name>
    <name type="common">Southern root-knot nematode worm</name>
    <name type="synonym">Oxyuris incognita</name>
    <dbReference type="NCBI Taxonomy" id="6306"/>
    <lineage>
        <taxon>Eukaryota</taxon>
        <taxon>Metazoa</taxon>
        <taxon>Ecdysozoa</taxon>
        <taxon>Nematoda</taxon>
        <taxon>Chromadorea</taxon>
        <taxon>Rhabditida</taxon>
        <taxon>Tylenchina</taxon>
        <taxon>Tylenchomorpha</taxon>
        <taxon>Tylenchoidea</taxon>
        <taxon>Meloidogynidae</taxon>
        <taxon>Meloidogyninae</taxon>
        <taxon>Meloidogyne</taxon>
        <taxon>Meloidogyne incognita group</taxon>
    </lineage>
</organism>
<evidence type="ECO:0000313" key="2">
    <source>
        <dbReference type="WBParaSite" id="Minc3s00168g06611"/>
    </source>
</evidence>
<protein>
    <submittedName>
        <fullName evidence="2">Uncharacterized protein</fullName>
    </submittedName>
</protein>
<proteinExistence type="predicted"/>
<accession>A0A914KY13</accession>
<dbReference type="Proteomes" id="UP000887563">
    <property type="component" value="Unplaced"/>
</dbReference>